<evidence type="ECO:0000313" key="7">
    <source>
        <dbReference type="EMBL" id="QIK39260.1"/>
    </source>
</evidence>
<feature type="compositionally biased region" description="Basic and acidic residues" evidence="5">
    <location>
        <begin position="91"/>
        <end position="115"/>
    </location>
</feature>
<dbReference type="GO" id="GO:0003677">
    <property type="term" value="F:DNA binding"/>
    <property type="evidence" value="ECO:0007669"/>
    <property type="project" value="UniProtKB-KW"/>
</dbReference>
<evidence type="ECO:0000256" key="5">
    <source>
        <dbReference type="SAM" id="MobiDB-lite"/>
    </source>
</evidence>
<feature type="domain" description="RNA-binding S4" evidence="6">
    <location>
        <begin position="11"/>
        <end position="78"/>
    </location>
</feature>
<dbReference type="EMBL" id="CP048029">
    <property type="protein sequence ID" value="QIK39260.1"/>
    <property type="molecule type" value="Genomic_DNA"/>
</dbReference>
<keyword evidence="2 4" id="KW-0694">RNA-binding</keyword>
<evidence type="ECO:0000256" key="1">
    <source>
        <dbReference type="ARBA" id="ARBA00008396"/>
    </source>
</evidence>
<dbReference type="Gene3D" id="3.10.290.10">
    <property type="entry name" value="RNA-binding S4 domain"/>
    <property type="match status" value="1"/>
</dbReference>
<dbReference type="GO" id="GO:0003727">
    <property type="term" value="F:single-stranded RNA binding"/>
    <property type="evidence" value="ECO:0007669"/>
    <property type="project" value="InterPro"/>
</dbReference>
<dbReference type="KEGG" id="cjap:GWK36_13430"/>
<dbReference type="Pfam" id="PF01479">
    <property type="entry name" value="S4"/>
    <property type="match status" value="1"/>
</dbReference>
<keyword evidence="8" id="KW-1185">Reference proteome</keyword>
<proteinExistence type="inferred from homology"/>
<dbReference type="Proteomes" id="UP000502699">
    <property type="component" value="Chromosome"/>
</dbReference>
<dbReference type="AlphaFoldDB" id="A0A6G7VH89"/>
<dbReference type="InterPro" id="IPR002942">
    <property type="entry name" value="S4_RNA-bd"/>
</dbReference>
<dbReference type="GO" id="GO:0043023">
    <property type="term" value="F:ribosomal large subunit binding"/>
    <property type="evidence" value="ECO:0007669"/>
    <property type="project" value="InterPro"/>
</dbReference>
<evidence type="ECO:0000259" key="6">
    <source>
        <dbReference type="SMART" id="SM00363"/>
    </source>
</evidence>
<comment type="similarity">
    <text evidence="1 4">Belongs to the HSP15 family.</text>
</comment>
<evidence type="ECO:0000256" key="4">
    <source>
        <dbReference type="PIRNR" id="PIRNR016821"/>
    </source>
</evidence>
<keyword evidence="3 4" id="KW-0238">DNA-binding</keyword>
<dbReference type="SUPFAM" id="SSF55174">
    <property type="entry name" value="Alpha-L RNA-binding motif"/>
    <property type="match status" value="1"/>
</dbReference>
<protein>
    <recommendedName>
        <fullName evidence="4">Heat shock protein 15</fullName>
    </recommendedName>
</protein>
<evidence type="ECO:0000313" key="8">
    <source>
        <dbReference type="Proteomes" id="UP000502699"/>
    </source>
</evidence>
<gene>
    <name evidence="7" type="ORF">GWK36_13430</name>
</gene>
<evidence type="ECO:0000256" key="3">
    <source>
        <dbReference type="ARBA" id="ARBA00023125"/>
    </source>
</evidence>
<dbReference type="PROSITE" id="PS50889">
    <property type="entry name" value="S4"/>
    <property type="match status" value="1"/>
</dbReference>
<feature type="region of interest" description="Disordered" evidence="5">
    <location>
        <begin position="85"/>
        <end position="137"/>
    </location>
</feature>
<sequence>MMDKTAELTEMRLDKWLWAARFYKTRQLAVEAINGGKVHVDGRRVKPSRLIRPGNRLEIHKDGLSWSIEVVALSAQRRPAPEAAQLYVEDETSRLNRQEQVRARRETGAQGERPRGRPTKRDRRMIERLIRGGDPGL</sequence>
<organism evidence="7 8">
    <name type="scientific">Caldichromatium japonicum</name>
    <dbReference type="NCBI Taxonomy" id="2699430"/>
    <lineage>
        <taxon>Bacteria</taxon>
        <taxon>Pseudomonadati</taxon>
        <taxon>Pseudomonadota</taxon>
        <taxon>Gammaproteobacteria</taxon>
        <taxon>Chromatiales</taxon>
        <taxon>Chromatiaceae</taxon>
        <taxon>Caldichromatium</taxon>
    </lineage>
</organism>
<evidence type="ECO:0000256" key="2">
    <source>
        <dbReference type="ARBA" id="ARBA00022884"/>
    </source>
</evidence>
<accession>A0A6G7VH89</accession>
<name>A0A6G7VH89_9GAMM</name>
<dbReference type="InterPro" id="IPR036986">
    <property type="entry name" value="S4_RNA-bd_sf"/>
</dbReference>
<reference evidence="8" key="1">
    <citation type="submission" date="2020-01" db="EMBL/GenBank/DDBJ databases">
        <title>Caldichromatium gen. nov., sp. nov., a thermophilic purple sulfur bacterium member of the family Chromatiaceae isolated from Nakabusa hot spring, Japan.</title>
        <authorList>
            <person name="Saini M.K."/>
            <person name="Hanada S."/>
            <person name="Tank M."/>
        </authorList>
    </citation>
    <scope>NUCLEOTIDE SEQUENCE [LARGE SCALE GENOMIC DNA]</scope>
    <source>
        <strain evidence="8">No.7</strain>
    </source>
</reference>
<dbReference type="CDD" id="cd00165">
    <property type="entry name" value="S4"/>
    <property type="match status" value="1"/>
</dbReference>
<dbReference type="SMART" id="SM00363">
    <property type="entry name" value="S4"/>
    <property type="match status" value="1"/>
</dbReference>
<dbReference type="GO" id="GO:0034605">
    <property type="term" value="P:cellular response to heat"/>
    <property type="evidence" value="ECO:0007669"/>
    <property type="project" value="InterPro"/>
</dbReference>
<dbReference type="PIRSF" id="PIRSF016821">
    <property type="entry name" value="HSP15"/>
    <property type="match status" value="1"/>
</dbReference>
<dbReference type="InterPro" id="IPR025708">
    <property type="entry name" value="HSP15"/>
</dbReference>